<dbReference type="OrthoDB" id="5447300at2"/>
<sequence>MLLRNALLASMVCLFSVKGFSQGKQKQLKVMTYNIRHASPPTHPEAIDVDTIAALINKYKPDVVALQEVDVNTRRSGKMMNEAKELGEKTKMYYYFGKAIDFDGGGYGIAILSKFPFDSVKTYNLPSANNHAERRALALGYLRIDEHKKMLFACTHLDAEKDHASRMLQIKTIDSLISHSPFPLVLAGDLNSETGSPVIQVLDQNFQRSCLNDCGYTIPSDKPTETIDFIAYRKSDSCHVISHRVLQEPYPSDHLPVMAELSIAFKKANAKQKTGLRKK</sequence>
<dbReference type="PANTHER" id="PTHR14859">
    <property type="entry name" value="CALCOFLUOR WHITE HYPERSENSITIVE PROTEIN PRECURSOR"/>
    <property type="match status" value="1"/>
</dbReference>
<dbReference type="EMBL" id="FXSZ01000007">
    <property type="protein sequence ID" value="SMO72195.1"/>
    <property type="molecule type" value="Genomic_DNA"/>
</dbReference>
<dbReference type="SUPFAM" id="SSF56219">
    <property type="entry name" value="DNase I-like"/>
    <property type="match status" value="1"/>
</dbReference>
<keyword evidence="2" id="KW-0269">Exonuclease</keyword>
<keyword evidence="2" id="KW-0540">Nuclease</keyword>
<keyword evidence="2" id="KW-0378">Hydrolase</keyword>
<dbReference type="PANTHER" id="PTHR14859:SF15">
    <property type="entry name" value="ENDONUCLEASE_EXONUCLEASE_PHOSPHATASE DOMAIN-CONTAINING PROTEIN"/>
    <property type="match status" value="1"/>
</dbReference>
<dbReference type="Gene3D" id="3.60.10.10">
    <property type="entry name" value="Endonuclease/exonuclease/phosphatase"/>
    <property type="match status" value="1"/>
</dbReference>
<name>A0A521DKS1_9SPHI</name>
<dbReference type="InterPro" id="IPR036691">
    <property type="entry name" value="Endo/exonu/phosph_ase_sf"/>
</dbReference>
<dbReference type="GO" id="GO:0006506">
    <property type="term" value="P:GPI anchor biosynthetic process"/>
    <property type="evidence" value="ECO:0007669"/>
    <property type="project" value="TreeGrafter"/>
</dbReference>
<feature type="domain" description="Endonuclease/exonuclease/phosphatase" evidence="1">
    <location>
        <begin position="31"/>
        <end position="254"/>
    </location>
</feature>
<dbReference type="InterPro" id="IPR051916">
    <property type="entry name" value="GPI-anchor_lipid_remodeler"/>
</dbReference>
<evidence type="ECO:0000313" key="2">
    <source>
        <dbReference type="EMBL" id="SMO72195.1"/>
    </source>
</evidence>
<dbReference type="InterPro" id="IPR005135">
    <property type="entry name" value="Endo/exonuclease/phosphatase"/>
</dbReference>
<dbReference type="RefSeq" id="WP_142604272.1">
    <property type="nucleotide sequence ID" value="NZ_FXSZ01000007.1"/>
</dbReference>
<keyword evidence="3" id="KW-1185">Reference proteome</keyword>
<dbReference type="GO" id="GO:0016020">
    <property type="term" value="C:membrane"/>
    <property type="evidence" value="ECO:0007669"/>
    <property type="project" value="GOC"/>
</dbReference>
<accession>A0A521DKS1</accession>
<protein>
    <submittedName>
        <fullName evidence="2">Metal-dependent hydrolase, endonuclease/exonuclease/phosphatase family</fullName>
    </submittedName>
</protein>
<proteinExistence type="predicted"/>
<reference evidence="2 3" key="1">
    <citation type="submission" date="2017-05" db="EMBL/GenBank/DDBJ databases">
        <authorList>
            <person name="Varghese N."/>
            <person name="Submissions S."/>
        </authorList>
    </citation>
    <scope>NUCLEOTIDE SEQUENCE [LARGE SCALE GENOMIC DNA]</scope>
    <source>
        <strain evidence="2 3">DSM 21342</strain>
    </source>
</reference>
<dbReference type="GO" id="GO:0004527">
    <property type="term" value="F:exonuclease activity"/>
    <property type="evidence" value="ECO:0007669"/>
    <property type="project" value="UniProtKB-KW"/>
</dbReference>
<gene>
    <name evidence="2" type="ORF">SAMN06265350_10783</name>
</gene>
<keyword evidence="2" id="KW-0255">Endonuclease</keyword>
<evidence type="ECO:0000313" key="3">
    <source>
        <dbReference type="Proteomes" id="UP000315971"/>
    </source>
</evidence>
<evidence type="ECO:0000259" key="1">
    <source>
        <dbReference type="Pfam" id="PF03372"/>
    </source>
</evidence>
<dbReference type="Pfam" id="PF03372">
    <property type="entry name" value="Exo_endo_phos"/>
    <property type="match status" value="1"/>
</dbReference>
<dbReference type="AlphaFoldDB" id="A0A521DKS1"/>
<dbReference type="GO" id="GO:0004519">
    <property type="term" value="F:endonuclease activity"/>
    <property type="evidence" value="ECO:0007669"/>
    <property type="project" value="UniProtKB-KW"/>
</dbReference>
<organism evidence="2 3">
    <name type="scientific">Solitalea koreensis</name>
    <dbReference type="NCBI Taxonomy" id="543615"/>
    <lineage>
        <taxon>Bacteria</taxon>
        <taxon>Pseudomonadati</taxon>
        <taxon>Bacteroidota</taxon>
        <taxon>Sphingobacteriia</taxon>
        <taxon>Sphingobacteriales</taxon>
        <taxon>Sphingobacteriaceae</taxon>
        <taxon>Solitalea</taxon>
    </lineage>
</organism>
<dbReference type="Proteomes" id="UP000315971">
    <property type="component" value="Unassembled WGS sequence"/>
</dbReference>